<gene>
    <name evidence="1" type="ORF">S12H4_53926</name>
</gene>
<organism evidence="1">
    <name type="scientific">marine sediment metagenome</name>
    <dbReference type="NCBI Taxonomy" id="412755"/>
    <lineage>
        <taxon>unclassified sequences</taxon>
        <taxon>metagenomes</taxon>
        <taxon>ecological metagenomes</taxon>
    </lineage>
</organism>
<accession>X1VG48</accession>
<proteinExistence type="predicted"/>
<feature type="non-terminal residue" evidence="1">
    <location>
        <position position="232"/>
    </location>
</feature>
<name>X1VG48_9ZZZZ</name>
<dbReference type="AlphaFoldDB" id="X1VG48"/>
<comment type="caution">
    <text evidence="1">The sequence shown here is derived from an EMBL/GenBank/DDBJ whole genome shotgun (WGS) entry which is preliminary data.</text>
</comment>
<feature type="non-terminal residue" evidence="1">
    <location>
        <position position="1"/>
    </location>
</feature>
<reference evidence="1" key="1">
    <citation type="journal article" date="2014" name="Front. Microbiol.">
        <title>High frequency of phylogenetically diverse reductive dehalogenase-homologous genes in deep subseafloor sedimentary metagenomes.</title>
        <authorList>
            <person name="Kawai M."/>
            <person name="Futagami T."/>
            <person name="Toyoda A."/>
            <person name="Takaki Y."/>
            <person name="Nishi S."/>
            <person name="Hori S."/>
            <person name="Arai W."/>
            <person name="Tsubouchi T."/>
            <person name="Morono Y."/>
            <person name="Uchiyama I."/>
            <person name="Ito T."/>
            <person name="Fujiyama A."/>
            <person name="Inagaki F."/>
            <person name="Takami H."/>
        </authorList>
    </citation>
    <scope>NUCLEOTIDE SEQUENCE</scope>
    <source>
        <strain evidence="1">Expedition CK06-06</strain>
    </source>
</reference>
<dbReference type="EMBL" id="BARW01034400">
    <property type="protein sequence ID" value="GAJ06000.1"/>
    <property type="molecule type" value="Genomic_DNA"/>
</dbReference>
<protein>
    <submittedName>
        <fullName evidence="1">Uncharacterized protein</fullName>
    </submittedName>
</protein>
<evidence type="ECO:0000313" key="1">
    <source>
        <dbReference type="EMBL" id="GAJ06000.1"/>
    </source>
</evidence>
<sequence length="232" mass="24429">QSEPDPTVPTQVIIPPTSGVTDGTFISITSNPACTYQVSVETQNNSNAVVSNIFPDITDCNEVCSQYELSTNLSGGTYDYVSCGGRVETGTLNSEGSVIICATQLGTLNNITAEFTCGCNLTLEISRCQVPNSGNTVPNRFIDNDGLTVVGNFINITADNCVWKVIGTSTNAITATKSANVNISSCDQACATYFIENPSTSETRTFFYTDCNGAVQTITISPTGVQAVCMGS</sequence>